<evidence type="ECO:0000256" key="2">
    <source>
        <dbReference type="ARBA" id="ARBA00022741"/>
    </source>
</evidence>
<comment type="similarity">
    <text evidence="5 6">Belongs to the glutamate--cysteine ligase type 2 family. EgtA subfamily.</text>
</comment>
<dbReference type="InterPro" id="IPR017809">
    <property type="entry name" value="EgtA_Actinobacteria"/>
</dbReference>
<dbReference type="SUPFAM" id="SSF55931">
    <property type="entry name" value="Glutamine synthetase/guanido kinase"/>
    <property type="match status" value="1"/>
</dbReference>
<name>A0ABW2STK9_9ACTN</name>
<sequence length="419" mass="44884">MTGLATENTLIRNASDVEAFARQCFLASPGEQVGVELEFLVFDRTAPARQVPWTRIAEVLPPLPGGSVVTFEPGGQLELSGPPGPLPDAITRLTADVDAARGALRDAGLVLAGVGLDPLRPAWRQLRLPRYEAMAEFLGRPYGALMMCSTASIQVNLDLGTRPATRWDRTHLLGPVLVAAFANSPLSGSRPCGWMSGRQAVWDRLDRTRTAAVPAGGDPAADWAEYLLDARLMAVREATGSPGNPESSEDARYRPVRDGSTFRDRLAASARPPTLADLTYHATTLFPPVRPRGWLEIRYLDAQHPASWPVCAAVTHALVTDDRAADAALAAAEPCAGMWQRAARRGLADPLLRRAAESCFRAALAALPRLGATPALVCEVAAFANRHVSPGRSPAADLLNLAGGPERRLPDWLAQEGRI</sequence>
<evidence type="ECO:0000256" key="1">
    <source>
        <dbReference type="ARBA" id="ARBA00022598"/>
    </source>
</evidence>
<dbReference type="Pfam" id="PF04107">
    <property type="entry name" value="GCS2"/>
    <property type="match status" value="1"/>
</dbReference>
<dbReference type="Proteomes" id="UP001596514">
    <property type="component" value="Unassembled WGS sequence"/>
</dbReference>
<gene>
    <name evidence="5 7" type="primary">egtA</name>
    <name evidence="7" type="ORF">ACFQVD_05440</name>
</gene>
<dbReference type="PIRSF" id="PIRSF017901">
    <property type="entry name" value="GCL"/>
    <property type="match status" value="1"/>
</dbReference>
<dbReference type="HAMAP" id="MF_02034">
    <property type="entry name" value="EgtA"/>
    <property type="match status" value="1"/>
</dbReference>
<evidence type="ECO:0000313" key="8">
    <source>
        <dbReference type="Proteomes" id="UP001596514"/>
    </source>
</evidence>
<organism evidence="7 8">
    <name type="scientific">Streptosporangium amethystogenes subsp. fukuiense</name>
    <dbReference type="NCBI Taxonomy" id="698418"/>
    <lineage>
        <taxon>Bacteria</taxon>
        <taxon>Bacillati</taxon>
        <taxon>Actinomycetota</taxon>
        <taxon>Actinomycetes</taxon>
        <taxon>Streptosporangiales</taxon>
        <taxon>Streptosporangiaceae</taxon>
        <taxon>Streptosporangium</taxon>
    </lineage>
</organism>
<dbReference type="Gene3D" id="3.30.590.20">
    <property type="match status" value="1"/>
</dbReference>
<dbReference type="InterPro" id="IPR014746">
    <property type="entry name" value="Gln_synth/guanido_kin_cat_dom"/>
</dbReference>
<dbReference type="PANTHER" id="PTHR34378:SF1">
    <property type="entry name" value="GLUTAMATE--CYSTEINE LIGASE, CHLOROPLASTIC"/>
    <property type="match status" value="1"/>
</dbReference>
<dbReference type="RefSeq" id="WP_364156419.1">
    <property type="nucleotide sequence ID" value="NZ_JBHSIJ010000002.1"/>
</dbReference>
<dbReference type="GO" id="GO:0004357">
    <property type="term" value="F:glutamate-cysteine ligase activity"/>
    <property type="evidence" value="ECO:0007669"/>
    <property type="project" value="UniProtKB-EC"/>
</dbReference>
<evidence type="ECO:0000256" key="5">
    <source>
        <dbReference type="HAMAP-Rule" id="MF_02034"/>
    </source>
</evidence>
<reference evidence="8" key="1">
    <citation type="journal article" date="2019" name="Int. J. Syst. Evol. Microbiol.">
        <title>The Global Catalogue of Microorganisms (GCM) 10K type strain sequencing project: providing services to taxonomists for standard genome sequencing and annotation.</title>
        <authorList>
            <consortium name="The Broad Institute Genomics Platform"/>
            <consortium name="The Broad Institute Genome Sequencing Center for Infectious Disease"/>
            <person name="Wu L."/>
            <person name="Ma J."/>
        </authorList>
    </citation>
    <scope>NUCLEOTIDE SEQUENCE [LARGE SCALE GENOMIC DNA]</scope>
    <source>
        <strain evidence="8">JCM 10083</strain>
    </source>
</reference>
<keyword evidence="3 5" id="KW-0067">ATP-binding</keyword>
<comment type="catalytic activity">
    <reaction evidence="4 5 6">
        <text>L-cysteine + L-glutamate + ATP = gamma-L-glutamyl-L-cysteine + ADP + phosphate + H(+)</text>
        <dbReference type="Rhea" id="RHEA:13285"/>
        <dbReference type="ChEBI" id="CHEBI:15378"/>
        <dbReference type="ChEBI" id="CHEBI:29985"/>
        <dbReference type="ChEBI" id="CHEBI:30616"/>
        <dbReference type="ChEBI" id="CHEBI:35235"/>
        <dbReference type="ChEBI" id="CHEBI:43474"/>
        <dbReference type="ChEBI" id="CHEBI:58173"/>
        <dbReference type="ChEBI" id="CHEBI:456216"/>
        <dbReference type="EC" id="6.3.2.2"/>
    </reaction>
</comment>
<evidence type="ECO:0000256" key="4">
    <source>
        <dbReference type="ARBA" id="ARBA00048819"/>
    </source>
</evidence>
<comment type="function">
    <text evidence="5">Catalyzes the synthesis of gamma-glutamylcysteine (gamma-GC). This compound is used as substrate for the biosynthesis of the low-molecular thiol compound ergothioneine.</text>
</comment>
<keyword evidence="8" id="KW-1185">Reference proteome</keyword>
<dbReference type="PANTHER" id="PTHR34378">
    <property type="entry name" value="GLUTAMATE--CYSTEINE LIGASE, CHLOROPLASTIC"/>
    <property type="match status" value="1"/>
</dbReference>
<keyword evidence="2 5" id="KW-0547">Nucleotide-binding</keyword>
<keyword evidence="1 5" id="KW-0436">Ligase</keyword>
<dbReference type="InterPro" id="IPR006336">
    <property type="entry name" value="GCS2"/>
</dbReference>
<evidence type="ECO:0000256" key="6">
    <source>
        <dbReference type="PIRNR" id="PIRNR017901"/>
    </source>
</evidence>
<dbReference type="InterPro" id="IPR035434">
    <property type="entry name" value="GCL_bact_plant"/>
</dbReference>
<comment type="caution">
    <text evidence="7">The sequence shown here is derived from an EMBL/GenBank/DDBJ whole genome shotgun (WGS) entry which is preliminary data.</text>
</comment>
<evidence type="ECO:0000313" key="7">
    <source>
        <dbReference type="EMBL" id="MFC7599549.1"/>
    </source>
</evidence>
<protein>
    <recommendedName>
        <fullName evidence="5">Glutamate--cysteine ligase EgtA</fullName>
        <ecNumber evidence="5">6.3.2.2</ecNumber>
    </recommendedName>
    <alternativeName>
        <fullName evidence="5">Gamma-glutamylcysteine synthase</fullName>
        <shortName evidence="5">GCS</shortName>
        <shortName evidence="5">Gamma-ECS</shortName>
    </alternativeName>
</protein>
<comment type="pathway">
    <text evidence="5">Amino-acid biosynthesis; ergothioneine biosynthesis.</text>
</comment>
<dbReference type="EC" id="6.3.2.2" evidence="5"/>
<proteinExistence type="inferred from homology"/>
<dbReference type="NCBIfam" id="TIGR03444">
    <property type="entry name" value="EgtA_Cys_ligase"/>
    <property type="match status" value="1"/>
</dbReference>
<dbReference type="EMBL" id="JBHTEE010000001">
    <property type="protein sequence ID" value="MFC7599549.1"/>
    <property type="molecule type" value="Genomic_DNA"/>
</dbReference>
<evidence type="ECO:0000256" key="3">
    <source>
        <dbReference type="ARBA" id="ARBA00022840"/>
    </source>
</evidence>
<accession>A0ABW2STK9</accession>